<dbReference type="Gene3D" id="3.30.1490.70">
    <property type="match status" value="1"/>
</dbReference>
<dbReference type="CDD" id="cd04865">
    <property type="entry name" value="LigD_Pol_like_2"/>
    <property type="match status" value="1"/>
</dbReference>
<dbReference type="GO" id="GO:0004527">
    <property type="term" value="F:exonuclease activity"/>
    <property type="evidence" value="ECO:0007669"/>
    <property type="project" value="UniProtKB-KW"/>
</dbReference>
<dbReference type="Pfam" id="PF13298">
    <property type="entry name" value="LigD_N"/>
    <property type="match status" value="1"/>
</dbReference>
<proteinExistence type="predicted"/>
<keyword evidence="11" id="KW-0269">Exonuclease</keyword>
<evidence type="ECO:0000256" key="1">
    <source>
        <dbReference type="ARBA" id="ARBA00001936"/>
    </source>
</evidence>
<keyword evidence="14" id="KW-0238">DNA-binding</keyword>
<evidence type="ECO:0000256" key="16">
    <source>
        <dbReference type="ARBA" id="ARBA00023204"/>
    </source>
</evidence>
<dbReference type="GO" id="GO:0006310">
    <property type="term" value="P:DNA recombination"/>
    <property type="evidence" value="ECO:0007669"/>
    <property type="project" value="UniProtKB-KW"/>
</dbReference>
<comment type="cofactor">
    <cofactor evidence="1">
        <name>Mn(2+)</name>
        <dbReference type="ChEBI" id="CHEBI:29035"/>
    </cofactor>
</comment>
<sequence>MSLTTYKKKRDFKQTAEPAAGKARGGDQHIFVVQRHHATRLHYDFRLEMDGVLKSWAVPKGPSLDPADKRLAMEVEDHPYDYKDFQGEIPAGNYGAGYVYLWDKGTYELLESNGKPFDKAALHEWHEGNIKVVLRGKKLKGEFALVKMKGGRDANAWLLIKHKDKYAVTGGYNSEDFTPQRVIDKQRGSGGEKKTAASGKAAPKKAASATKKSAAATTKKTTSKKAASSAKKKPVKKSASATKAVKKAASSKKAVATGKKKAATEKAERLTRMKEFYKPMLTTLVDEPFDREGWVFETKWDGYRAIANVREGEANLYSRHQISFNDQYAVIKTAVENIPHNVVLDGEVIVLGRNSRSDFQALQNYKTTRKGNLVYEVFDLLHLNGHDLEDLTLLERKTLLEEIINQLNDPKVQYSGHVATKGLNLFKKAAKAGWEGIIAKNGSSNYTEGNRSLNWLKIKILNRQEAVICGFTEPRGSRKKMGALLLGVYEDGRLEYIGHCGGGFNEKLLNDVHDRLLPYVQTKSPFDRKVPSNMPVTWVKPVLVCEVKFSEWTGGGNLRQPVFIALREDKPAKEVKRELPKHIAMAGKKASSGEVAVNGTAVKAKPVAKKATAAKTAAKKTASKTAAKTGAKKASPGKSAAKATSSKAPAKKAASPKAPAKKAAAKATAKKASASGPVKKMAAPQKVAGENDRELVLNRQKVILTNQQKIYWPKEKITKGQLIDYYLEVADYLLPHLKDRPLSLNRFPNGIDGMSFYQKDLDVKTIPSWLKTFPVHSPSSNKMVDYLVCNNEATLAYMINLGCIEVNPWLSRTTKPDYPDYIVIDLDPGEIGFKHVVTTANMVHTVLEDYGIRSFCKTSGATGLHIYIPTGGRHPYETCRLFAEYIAGQVHAQLPGITSVTRAKSARLNKIYVDFLQNSKGQTIASAYSVRPKPGATVSTPLHWEEVNEKLNVKNFHIGNTVSRLKAEGELWADIIKVKNDLSSVVKNAKNE</sequence>
<dbReference type="NCBIfam" id="TIGR02778">
    <property type="entry name" value="ligD_pol"/>
    <property type="match status" value="1"/>
</dbReference>
<dbReference type="InterPro" id="IPR012309">
    <property type="entry name" value="DNA_ligase_ATP-dep_C"/>
</dbReference>
<feature type="compositionally biased region" description="Basic residues" evidence="21">
    <location>
        <begin position="1"/>
        <end position="11"/>
    </location>
</feature>
<dbReference type="InterPro" id="IPR012340">
    <property type="entry name" value="NA-bd_OB-fold"/>
</dbReference>
<dbReference type="InterPro" id="IPR052171">
    <property type="entry name" value="NHEJ_LigD"/>
</dbReference>
<name>A0A3N4Q1L8_9BACT</name>
<dbReference type="InterPro" id="IPR016059">
    <property type="entry name" value="DNA_ligase_ATP-dep_CS"/>
</dbReference>
<dbReference type="NCBIfam" id="TIGR02779">
    <property type="entry name" value="NHEJ_ligase_lig"/>
    <property type="match status" value="1"/>
</dbReference>
<dbReference type="GO" id="GO:0046872">
    <property type="term" value="F:metal ion binding"/>
    <property type="evidence" value="ECO:0007669"/>
    <property type="project" value="UniProtKB-KW"/>
</dbReference>
<keyword evidence="24" id="KW-1185">Reference proteome</keyword>
<feature type="region of interest" description="Disordered" evidence="21">
    <location>
        <begin position="604"/>
        <end position="687"/>
    </location>
</feature>
<keyword evidence="4" id="KW-0808">Transferase</keyword>
<keyword evidence="10" id="KW-0378">Hydrolase</keyword>
<dbReference type="Gene3D" id="3.30.470.30">
    <property type="entry name" value="DNA ligase/mRNA capping enzyme"/>
    <property type="match status" value="1"/>
</dbReference>
<feature type="compositionally biased region" description="Low complexity" evidence="21">
    <location>
        <begin position="623"/>
        <end position="658"/>
    </location>
</feature>
<keyword evidence="3 23" id="KW-0436">Ligase</keyword>
<evidence type="ECO:0000256" key="2">
    <source>
        <dbReference type="ARBA" id="ARBA00012727"/>
    </source>
</evidence>
<dbReference type="SUPFAM" id="SSF56091">
    <property type="entry name" value="DNA ligase/mRNA capping enzyme, catalytic domain"/>
    <property type="match status" value="1"/>
</dbReference>
<evidence type="ECO:0000256" key="8">
    <source>
        <dbReference type="ARBA" id="ARBA00022741"/>
    </source>
</evidence>
<keyword evidence="13" id="KW-0239">DNA-directed DNA polymerase</keyword>
<feature type="region of interest" description="Disordered" evidence="21">
    <location>
        <begin position="1"/>
        <end position="24"/>
    </location>
</feature>
<dbReference type="Pfam" id="PF04679">
    <property type="entry name" value="DNA_ligase_A_C"/>
    <property type="match status" value="1"/>
</dbReference>
<dbReference type="PANTHER" id="PTHR42705:SF2">
    <property type="entry name" value="BIFUNCTIONAL NON-HOMOLOGOUS END JOINING PROTEIN LIGD"/>
    <property type="match status" value="1"/>
</dbReference>
<dbReference type="AlphaFoldDB" id="A0A3N4Q1L8"/>
<dbReference type="EC" id="6.5.1.1" evidence="2"/>
<dbReference type="GO" id="GO:0003910">
    <property type="term" value="F:DNA ligase (ATP) activity"/>
    <property type="evidence" value="ECO:0007669"/>
    <property type="project" value="UniProtKB-EC"/>
</dbReference>
<feature type="compositionally biased region" description="Low complexity" evidence="21">
    <location>
        <begin position="196"/>
        <end position="229"/>
    </location>
</feature>
<keyword evidence="8" id="KW-0547">Nucleotide-binding</keyword>
<evidence type="ECO:0000313" key="24">
    <source>
        <dbReference type="Proteomes" id="UP000278351"/>
    </source>
</evidence>
<evidence type="ECO:0000256" key="19">
    <source>
        <dbReference type="ARBA" id="ARBA00029943"/>
    </source>
</evidence>
<dbReference type="Proteomes" id="UP000278351">
    <property type="component" value="Unassembled WGS sequence"/>
</dbReference>
<evidence type="ECO:0000256" key="5">
    <source>
        <dbReference type="ARBA" id="ARBA00022695"/>
    </source>
</evidence>
<dbReference type="InterPro" id="IPR014144">
    <property type="entry name" value="LigD_PE_domain"/>
</dbReference>
<evidence type="ECO:0000256" key="7">
    <source>
        <dbReference type="ARBA" id="ARBA00022723"/>
    </source>
</evidence>
<evidence type="ECO:0000256" key="21">
    <source>
        <dbReference type="SAM" id="MobiDB-lite"/>
    </source>
</evidence>
<evidence type="ECO:0000256" key="15">
    <source>
        <dbReference type="ARBA" id="ARBA00023172"/>
    </source>
</evidence>
<dbReference type="CDD" id="cd07906">
    <property type="entry name" value="Adenylation_DNA_ligase_LigD_LigC"/>
    <property type="match status" value="1"/>
</dbReference>
<dbReference type="EMBL" id="RPDH01000001">
    <property type="protein sequence ID" value="RPE13475.1"/>
    <property type="molecule type" value="Genomic_DNA"/>
</dbReference>
<protein>
    <recommendedName>
        <fullName evidence="2">DNA ligase (ATP)</fullName>
        <ecNumber evidence="2">6.5.1.1</ecNumber>
    </recommendedName>
    <alternativeName>
        <fullName evidence="19">NHEJ DNA polymerase</fullName>
    </alternativeName>
</protein>
<evidence type="ECO:0000256" key="14">
    <source>
        <dbReference type="ARBA" id="ARBA00023125"/>
    </source>
</evidence>
<evidence type="ECO:0000256" key="13">
    <source>
        <dbReference type="ARBA" id="ARBA00022932"/>
    </source>
</evidence>
<evidence type="ECO:0000256" key="9">
    <source>
        <dbReference type="ARBA" id="ARBA00022763"/>
    </source>
</evidence>
<gene>
    <name evidence="23" type="ORF">EGT74_08140</name>
</gene>
<accession>A0A3N4Q1L8</accession>
<dbReference type="GO" id="GO:0003677">
    <property type="term" value="F:DNA binding"/>
    <property type="evidence" value="ECO:0007669"/>
    <property type="project" value="UniProtKB-KW"/>
</dbReference>
<comment type="catalytic activity">
    <reaction evidence="20">
        <text>ATP + (deoxyribonucleotide)n-3'-hydroxyl + 5'-phospho-(deoxyribonucleotide)m = (deoxyribonucleotide)n+m + AMP + diphosphate.</text>
        <dbReference type="EC" id="6.5.1.1"/>
    </reaction>
</comment>
<dbReference type="InterPro" id="IPR014146">
    <property type="entry name" value="LigD_ligase_dom"/>
</dbReference>
<keyword evidence="7" id="KW-0479">Metal-binding</keyword>
<keyword evidence="12" id="KW-0067">ATP-binding</keyword>
<evidence type="ECO:0000256" key="10">
    <source>
        <dbReference type="ARBA" id="ARBA00022801"/>
    </source>
</evidence>
<comment type="caution">
    <text evidence="23">The sequence shown here is derived from an EMBL/GenBank/DDBJ whole genome shotgun (WGS) entry which is preliminary data.</text>
</comment>
<keyword evidence="5" id="KW-0548">Nucleotidyltransferase</keyword>
<feature type="compositionally biased region" description="Low complexity" evidence="21">
    <location>
        <begin position="665"/>
        <end position="675"/>
    </location>
</feature>
<reference evidence="23 24" key="1">
    <citation type="submission" date="2018-11" db="EMBL/GenBank/DDBJ databases">
        <title>Chitinophaga lutea sp.nov., isolate from arsenic contaminated soil.</title>
        <authorList>
            <person name="Zong Y."/>
        </authorList>
    </citation>
    <scope>NUCLEOTIDE SEQUENCE [LARGE SCALE GENOMIC DNA]</scope>
    <source>
        <strain evidence="23 24">ZY74</strain>
    </source>
</reference>
<evidence type="ECO:0000313" key="23">
    <source>
        <dbReference type="EMBL" id="RPE13475.1"/>
    </source>
</evidence>
<dbReference type="PROSITE" id="PS00333">
    <property type="entry name" value="DNA_LIGASE_A2"/>
    <property type="match status" value="1"/>
</dbReference>
<dbReference type="NCBIfam" id="TIGR02777">
    <property type="entry name" value="LigD_PE_dom"/>
    <property type="match status" value="1"/>
</dbReference>
<dbReference type="PANTHER" id="PTHR42705">
    <property type="entry name" value="BIFUNCTIONAL NON-HOMOLOGOUS END JOINING PROTEIN LIGD"/>
    <property type="match status" value="1"/>
</dbReference>
<dbReference type="InterPro" id="IPR014145">
    <property type="entry name" value="LigD_pol_dom"/>
</dbReference>
<dbReference type="SUPFAM" id="SSF50249">
    <property type="entry name" value="Nucleic acid-binding proteins"/>
    <property type="match status" value="1"/>
</dbReference>
<keyword evidence="9" id="KW-0227">DNA damage</keyword>
<dbReference type="Pfam" id="PF21686">
    <property type="entry name" value="LigD_Prim-Pol"/>
    <property type="match status" value="1"/>
</dbReference>
<feature type="compositionally biased region" description="Low complexity" evidence="21">
    <location>
        <begin position="604"/>
        <end position="616"/>
    </location>
</feature>
<keyword evidence="18" id="KW-0511">Multifunctional enzyme</keyword>
<dbReference type="Pfam" id="PF01068">
    <property type="entry name" value="DNA_ligase_A_M"/>
    <property type="match status" value="1"/>
</dbReference>
<dbReference type="Gene3D" id="2.40.50.140">
    <property type="entry name" value="Nucleic acid-binding proteins"/>
    <property type="match status" value="1"/>
</dbReference>
<evidence type="ECO:0000259" key="22">
    <source>
        <dbReference type="PROSITE" id="PS50160"/>
    </source>
</evidence>
<evidence type="ECO:0000256" key="4">
    <source>
        <dbReference type="ARBA" id="ARBA00022679"/>
    </source>
</evidence>
<keyword evidence="6" id="KW-0540">Nuclease</keyword>
<evidence type="ECO:0000256" key="12">
    <source>
        <dbReference type="ARBA" id="ARBA00022840"/>
    </source>
</evidence>
<organism evidence="23 24">
    <name type="scientific">Chitinophaga lutea</name>
    <dbReference type="NCBI Taxonomy" id="2488634"/>
    <lineage>
        <taxon>Bacteria</taxon>
        <taxon>Pseudomonadati</taxon>
        <taxon>Bacteroidota</taxon>
        <taxon>Chitinophagia</taxon>
        <taxon>Chitinophagales</taxon>
        <taxon>Chitinophagaceae</taxon>
        <taxon>Chitinophaga</taxon>
    </lineage>
</organism>
<evidence type="ECO:0000256" key="3">
    <source>
        <dbReference type="ARBA" id="ARBA00022598"/>
    </source>
</evidence>
<dbReference type="PROSITE" id="PS50160">
    <property type="entry name" value="DNA_LIGASE_A3"/>
    <property type="match status" value="1"/>
</dbReference>
<evidence type="ECO:0000256" key="11">
    <source>
        <dbReference type="ARBA" id="ARBA00022839"/>
    </source>
</evidence>
<feature type="region of interest" description="Disordered" evidence="21">
    <location>
        <begin position="178"/>
        <end position="266"/>
    </location>
</feature>
<dbReference type="RefSeq" id="WP_123845990.1">
    <property type="nucleotide sequence ID" value="NZ_RPDH01000001.1"/>
</dbReference>
<keyword evidence="17" id="KW-0464">Manganese</keyword>
<feature type="domain" description="ATP-dependent DNA ligase family profile" evidence="22">
    <location>
        <begin position="366"/>
        <end position="509"/>
    </location>
</feature>
<evidence type="ECO:0000256" key="17">
    <source>
        <dbReference type="ARBA" id="ARBA00023211"/>
    </source>
</evidence>
<evidence type="ECO:0000256" key="6">
    <source>
        <dbReference type="ARBA" id="ARBA00022722"/>
    </source>
</evidence>
<dbReference type="CDD" id="cd07971">
    <property type="entry name" value="OBF_DNA_ligase_LigD"/>
    <property type="match status" value="1"/>
</dbReference>
<dbReference type="Gene3D" id="3.90.920.10">
    <property type="entry name" value="DNA primase, PRIM domain"/>
    <property type="match status" value="1"/>
</dbReference>
<dbReference type="GO" id="GO:0006281">
    <property type="term" value="P:DNA repair"/>
    <property type="evidence" value="ECO:0007669"/>
    <property type="project" value="UniProtKB-KW"/>
</dbReference>
<dbReference type="GO" id="GO:0005524">
    <property type="term" value="F:ATP binding"/>
    <property type="evidence" value="ECO:0007669"/>
    <property type="project" value="UniProtKB-KW"/>
</dbReference>
<evidence type="ECO:0000256" key="18">
    <source>
        <dbReference type="ARBA" id="ARBA00023268"/>
    </source>
</evidence>
<keyword evidence="15" id="KW-0233">DNA recombination</keyword>
<feature type="compositionally biased region" description="Basic and acidic residues" evidence="21">
    <location>
        <begin position="182"/>
        <end position="195"/>
    </location>
</feature>
<evidence type="ECO:0000256" key="20">
    <source>
        <dbReference type="ARBA" id="ARBA00034003"/>
    </source>
</evidence>
<keyword evidence="16" id="KW-0234">DNA repair</keyword>
<dbReference type="GO" id="GO:0003887">
    <property type="term" value="F:DNA-directed DNA polymerase activity"/>
    <property type="evidence" value="ECO:0007669"/>
    <property type="project" value="UniProtKB-KW"/>
</dbReference>
<dbReference type="InterPro" id="IPR012310">
    <property type="entry name" value="DNA_ligase_ATP-dep_cent"/>
</dbReference>
<dbReference type="OrthoDB" id="9802472at2"/>